<evidence type="ECO:0000313" key="4">
    <source>
        <dbReference type="EMBL" id="CAD7663728.1"/>
    </source>
</evidence>
<proteinExistence type="predicted"/>
<dbReference type="InterPro" id="IPR029070">
    <property type="entry name" value="Chitinase_insertion_sf"/>
</dbReference>
<dbReference type="InterPro" id="IPR017853">
    <property type="entry name" value="GH"/>
</dbReference>
<dbReference type="Proteomes" id="UP000728032">
    <property type="component" value="Unassembled WGS sequence"/>
</dbReference>
<dbReference type="Gene3D" id="3.10.50.10">
    <property type="match status" value="1"/>
</dbReference>
<feature type="non-terminal residue" evidence="4">
    <location>
        <position position="203"/>
    </location>
</feature>
<feature type="domain" description="GH18" evidence="3">
    <location>
        <begin position="1"/>
        <end position="203"/>
    </location>
</feature>
<name>A0A7R9QZ07_9ACAR</name>
<dbReference type="InterPro" id="IPR001223">
    <property type="entry name" value="Glyco_hydro18_cat"/>
</dbReference>
<dbReference type="OrthoDB" id="73875at2759"/>
<dbReference type="SUPFAM" id="SSF51445">
    <property type="entry name" value="(Trans)glycosidases"/>
    <property type="match status" value="1"/>
</dbReference>
<dbReference type="PANTHER" id="PTHR46290">
    <property type="entry name" value="DI-N-ACETYLCHITOBIASE"/>
    <property type="match status" value="1"/>
</dbReference>
<dbReference type="Gene3D" id="3.20.20.80">
    <property type="entry name" value="Glycosidases"/>
    <property type="match status" value="1"/>
</dbReference>
<organism evidence="4">
    <name type="scientific">Oppiella nova</name>
    <dbReference type="NCBI Taxonomy" id="334625"/>
    <lineage>
        <taxon>Eukaryota</taxon>
        <taxon>Metazoa</taxon>
        <taxon>Ecdysozoa</taxon>
        <taxon>Arthropoda</taxon>
        <taxon>Chelicerata</taxon>
        <taxon>Arachnida</taxon>
        <taxon>Acari</taxon>
        <taxon>Acariformes</taxon>
        <taxon>Sarcoptiformes</taxon>
        <taxon>Oribatida</taxon>
        <taxon>Brachypylina</taxon>
        <taxon>Oppioidea</taxon>
        <taxon>Oppiidae</taxon>
        <taxon>Oppiella</taxon>
    </lineage>
</organism>
<dbReference type="InterPro" id="IPR051887">
    <property type="entry name" value="GH18_Domain-Containing"/>
</dbReference>
<dbReference type="FunFam" id="3.10.50.10:FF:000006">
    <property type="entry name" value="Chitobiase, di-N-acetyl"/>
    <property type="match status" value="1"/>
</dbReference>
<keyword evidence="2" id="KW-0326">Glycosidase</keyword>
<evidence type="ECO:0000256" key="1">
    <source>
        <dbReference type="ARBA" id="ARBA00022801"/>
    </source>
</evidence>
<keyword evidence="1" id="KW-0378">Hydrolase</keyword>
<sequence>MPKSQVTFDVPWSPYNVNGTGIDGRNYNFTALADASDFLFIMAYDERSQVFDSDCTAQANSALYDTAGGIMAYLKLGIEPNKLVLGLPWYGYDYTCIKTGPERTCYIKEVPFRGVKCSDAAGTQVPYVEIMKVVDTYGDTWDEHSKSRFAYFNDTTNTTRQIWYDNPYSLSLKVGFANYKQLRGVGVWTANMLDYSGSKESQA</sequence>
<dbReference type="PANTHER" id="PTHR46290:SF1">
    <property type="entry name" value="DI-N-ACETYLCHITOBIASE"/>
    <property type="match status" value="1"/>
</dbReference>
<dbReference type="GO" id="GO:0005615">
    <property type="term" value="C:extracellular space"/>
    <property type="evidence" value="ECO:0007669"/>
    <property type="project" value="TreeGrafter"/>
</dbReference>
<dbReference type="EMBL" id="OC948991">
    <property type="protein sequence ID" value="CAD7663728.1"/>
    <property type="molecule type" value="Genomic_DNA"/>
</dbReference>
<gene>
    <name evidence="4" type="ORF">ONB1V03_LOCUS20286</name>
</gene>
<reference evidence="4" key="1">
    <citation type="submission" date="2020-11" db="EMBL/GenBank/DDBJ databases">
        <authorList>
            <person name="Tran Van P."/>
        </authorList>
    </citation>
    <scope>NUCLEOTIDE SEQUENCE</scope>
</reference>
<dbReference type="GO" id="GO:0016798">
    <property type="term" value="F:hydrolase activity, acting on glycosyl bonds"/>
    <property type="evidence" value="ECO:0007669"/>
    <property type="project" value="UniProtKB-KW"/>
</dbReference>
<keyword evidence="5" id="KW-1185">Reference proteome</keyword>
<dbReference type="Pfam" id="PF00704">
    <property type="entry name" value="Glyco_hydro_18"/>
    <property type="match status" value="1"/>
</dbReference>
<dbReference type="GO" id="GO:0009313">
    <property type="term" value="P:oligosaccharide catabolic process"/>
    <property type="evidence" value="ECO:0007669"/>
    <property type="project" value="TreeGrafter"/>
</dbReference>
<dbReference type="EMBL" id="CAJPVJ010034166">
    <property type="protein sequence ID" value="CAG2180865.1"/>
    <property type="molecule type" value="Genomic_DNA"/>
</dbReference>
<evidence type="ECO:0000259" key="3">
    <source>
        <dbReference type="PROSITE" id="PS51910"/>
    </source>
</evidence>
<evidence type="ECO:0000256" key="2">
    <source>
        <dbReference type="ARBA" id="ARBA00023295"/>
    </source>
</evidence>
<protein>
    <recommendedName>
        <fullName evidence="3">GH18 domain-containing protein</fullName>
    </recommendedName>
</protein>
<dbReference type="PROSITE" id="PS51910">
    <property type="entry name" value="GH18_2"/>
    <property type="match status" value="1"/>
</dbReference>
<dbReference type="AlphaFoldDB" id="A0A7R9QZ07"/>
<evidence type="ECO:0000313" key="5">
    <source>
        <dbReference type="Proteomes" id="UP000728032"/>
    </source>
</evidence>
<accession>A0A7R9QZ07</accession>